<evidence type="ECO:0000313" key="2">
    <source>
        <dbReference type="EMBL" id="MBO8484089.1"/>
    </source>
</evidence>
<dbReference type="InterPro" id="IPR051783">
    <property type="entry name" value="NAD(P)-dependent_oxidoreduct"/>
</dbReference>
<dbReference type="InterPro" id="IPR036291">
    <property type="entry name" value="NAD(P)-bd_dom_sf"/>
</dbReference>
<reference evidence="2" key="1">
    <citation type="submission" date="2020-10" db="EMBL/GenBank/DDBJ databases">
        <authorList>
            <person name="Gilroy R."/>
        </authorList>
    </citation>
    <scope>NUCLEOTIDE SEQUENCE</scope>
    <source>
        <strain evidence="2">G3-8215</strain>
    </source>
</reference>
<gene>
    <name evidence="2" type="ORF">IAB75_08270</name>
</gene>
<accession>A0A940IIQ0</accession>
<dbReference type="Pfam" id="PF01370">
    <property type="entry name" value="Epimerase"/>
    <property type="match status" value="1"/>
</dbReference>
<dbReference type="PANTHER" id="PTHR48079">
    <property type="entry name" value="PROTEIN YEEZ"/>
    <property type="match status" value="1"/>
</dbReference>
<dbReference type="InterPro" id="IPR001509">
    <property type="entry name" value="Epimerase_deHydtase"/>
</dbReference>
<dbReference type="PANTHER" id="PTHR48079:SF6">
    <property type="entry name" value="NAD(P)-BINDING DOMAIN-CONTAINING PROTEIN-RELATED"/>
    <property type="match status" value="1"/>
</dbReference>
<dbReference type="SUPFAM" id="SSF51735">
    <property type="entry name" value="NAD(P)-binding Rossmann-fold domains"/>
    <property type="match status" value="1"/>
</dbReference>
<protein>
    <submittedName>
        <fullName evidence="2">NAD-dependent epimerase/dehydratase family protein</fullName>
    </submittedName>
</protein>
<name>A0A940IIQ0_9BACT</name>
<dbReference type="Gene3D" id="3.40.50.720">
    <property type="entry name" value="NAD(P)-binding Rossmann-like Domain"/>
    <property type="match status" value="1"/>
</dbReference>
<dbReference type="EMBL" id="JADILV010000058">
    <property type="protein sequence ID" value="MBO8484089.1"/>
    <property type="molecule type" value="Genomic_DNA"/>
</dbReference>
<dbReference type="GO" id="GO:0005737">
    <property type="term" value="C:cytoplasm"/>
    <property type="evidence" value="ECO:0007669"/>
    <property type="project" value="TreeGrafter"/>
</dbReference>
<dbReference type="Proteomes" id="UP000725002">
    <property type="component" value="Unassembled WGS sequence"/>
</dbReference>
<sequence length="327" mass="35826">MKNILVTGANGLLGTNVIHALVATGYNATGLLRRKDSFRGALSGSLKLVEGDITSQADVMRAAAGCDAIIHCAACTSQKAGMKTYYDVNLGGTRNILEAAKELGIRRTVNISTANIFAYGSLEHPGDESRESVPPFSESGYVLSKLAAQECLKEYNKHVETITLCPTFMLGPYDSKPSSGRIILMGYRKRLMFYPPGGKNFVAVQDVARCAVSALTKGVPGTAYIISGENMSYKDFFRLMSERTDNKCLMFKIPEWMLKAIGRLGSLIENKLNIPNEFNAANMEMLCIGNYYGSDRAAKELGFSCRPVSEAVDEAIGWFRKEKYIKE</sequence>
<comment type="caution">
    <text evidence="2">The sequence shown here is derived from an EMBL/GenBank/DDBJ whole genome shotgun (WGS) entry which is preliminary data.</text>
</comment>
<dbReference type="GO" id="GO:0004029">
    <property type="term" value="F:aldehyde dehydrogenase (NAD+) activity"/>
    <property type="evidence" value="ECO:0007669"/>
    <property type="project" value="TreeGrafter"/>
</dbReference>
<organism evidence="2 3">
    <name type="scientific">Candidatus Cryptobacteroides avicola</name>
    <dbReference type="NCBI Taxonomy" id="2840757"/>
    <lineage>
        <taxon>Bacteria</taxon>
        <taxon>Pseudomonadati</taxon>
        <taxon>Bacteroidota</taxon>
        <taxon>Bacteroidia</taxon>
        <taxon>Bacteroidales</taxon>
        <taxon>Candidatus Cryptobacteroides</taxon>
    </lineage>
</organism>
<feature type="domain" description="NAD-dependent epimerase/dehydratase" evidence="1">
    <location>
        <begin position="4"/>
        <end position="226"/>
    </location>
</feature>
<evidence type="ECO:0000259" key="1">
    <source>
        <dbReference type="Pfam" id="PF01370"/>
    </source>
</evidence>
<evidence type="ECO:0000313" key="3">
    <source>
        <dbReference type="Proteomes" id="UP000725002"/>
    </source>
</evidence>
<proteinExistence type="predicted"/>
<reference evidence="2" key="2">
    <citation type="journal article" date="2021" name="PeerJ">
        <title>Extensive microbial diversity within the chicken gut microbiome revealed by metagenomics and culture.</title>
        <authorList>
            <person name="Gilroy R."/>
            <person name="Ravi A."/>
            <person name="Getino M."/>
            <person name="Pursley I."/>
            <person name="Horton D.L."/>
            <person name="Alikhan N.F."/>
            <person name="Baker D."/>
            <person name="Gharbi K."/>
            <person name="Hall N."/>
            <person name="Watson M."/>
            <person name="Adriaenssens E.M."/>
            <person name="Foster-Nyarko E."/>
            <person name="Jarju S."/>
            <person name="Secka A."/>
            <person name="Antonio M."/>
            <person name="Oren A."/>
            <person name="Chaudhuri R.R."/>
            <person name="La Ragione R."/>
            <person name="Hildebrand F."/>
            <person name="Pallen M.J."/>
        </authorList>
    </citation>
    <scope>NUCLEOTIDE SEQUENCE</scope>
    <source>
        <strain evidence="2">G3-8215</strain>
    </source>
</reference>
<dbReference type="AlphaFoldDB" id="A0A940IIQ0"/>